<dbReference type="AlphaFoldDB" id="A0A3S3V3I1"/>
<organism evidence="2 3">
    <name type="scientific">Mucilaginibacter gilvus</name>
    <dbReference type="NCBI Taxonomy" id="2305909"/>
    <lineage>
        <taxon>Bacteria</taxon>
        <taxon>Pseudomonadati</taxon>
        <taxon>Bacteroidota</taxon>
        <taxon>Sphingobacteriia</taxon>
        <taxon>Sphingobacteriales</taxon>
        <taxon>Sphingobacteriaceae</taxon>
        <taxon>Mucilaginibacter</taxon>
    </lineage>
</organism>
<name>A0A3S3V3I1_9SPHI</name>
<dbReference type="RefSeq" id="WP_128531664.1">
    <property type="nucleotide sequence ID" value="NZ_SBIW01000001.1"/>
</dbReference>
<accession>A0A3S3V3I1</accession>
<sequence>MKKILLITVLTLFTTIAVLAQNDDPPIMEDFANGIKGSNAFAFNEHLNVMQISTGDESFDLVAVNDKLQVVWRTSLAGFGIKTDKFKGKIVALASTTHSNFKGTNNTFEAYVVDPDNGKVLSDKIVYKSDDDYVEYPQMYTGDGAFFKLAVRQTGYRRKIHIGIPFYDWFSDRYAREYNETRKLQVVEYNDKLDSVSSFKPVRSNGLFVSLSWNKHADMFISWLNGPSIEVYKYDAGKTTPSNQLTVPVSFEIKDSAIPSRILFTCPSDNSNVLYYGLIYRNQDKDAELGIGKLDFESSKKAYVTQVIDKASLKALKKGFVPINKKVDDIDMGYAGGMNIKYITEADGKLLVALSSNATYSSQAGSTFYIEYSLIVNAYDKDLNLRFQQVFPASSNYPNRQVTTGFHVAKNKLYLVANSKKGMRSNVGIFGILDLGSGQWLKTEELSKKHISNGDYSEGPSVLWFGNSYIVPYFSQKMFSAVKSDVTLQLNNY</sequence>
<feature type="signal peptide" evidence="1">
    <location>
        <begin position="1"/>
        <end position="20"/>
    </location>
</feature>
<evidence type="ECO:0000313" key="3">
    <source>
        <dbReference type="Proteomes" id="UP000286701"/>
    </source>
</evidence>
<dbReference type="EMBL" id="SBIW01000001">
    <property type="protein sequence ID" value="RWY57157.1"/>
    <property type="molecule type" value="Genomic_DNA"/>
</dbReference>
<reference evidence="2 3" key="1">
    <citation type="submission" date="2019-01" db="EMBL/GenBank/DDBJ databases">
        <title>Mucilaginibacter antarcticum sp. nov., isolated from antarctic soil.</title>
        <authorList>
            <person name="Yan Y.-Q."/>
            <person name="Du Z.-J."/>
        </authorList>
    </citation>
    <scope>NUCLEOTIDE SEQUENCE [LARGE SCALE GENOMIC DNA]</scope>
    <source>
        <strain evidence="2 3">F01003</strain>
    </source>
</reference>
<protein>
    <submittedName>
        <fullName evidence="2">Uncharacterized protein</fullName>
    </submittedName>
</protein>
<comment type="caution">
    <text evidence="2">The sequence shown here is derived from an EMBL/GenBank/DDBJ whole genome shotgun (WGS) entry which is preliminary data.</text>
</comment>
<feature type="chain" id="PRO_5018730095" evidence="1">
    <location>
        <begin position="21"/>
        <end position="493"/>
    </location>
</feature>
<proteinExistence type="predicted"/>
<evidence type="ECO:0000313" key="2">
    <source>
        <dbReference type="EMBL" id="RWY57157.1"/>
    </source>
</evidence>
<dbReference type="OrthoDB" id="732221at2"/>
<keyword evidence="3" id="KW-1185">Reference proteome</keyword>
<evidence type="ECO:0000256" key="1">
    <source>
        <dbReference type="SAM" id="SignalP"/>
    </source>
</evidence>
<dbReference type="Proteomes" id="UP000286701">
    <property type="component" value="Unassembled WGS sequence"/>
</dbReference>
<gene>
    <name evidence="2" type="ORF">EPL05_01075</name>
</gene>
<keyword evidence="1" id="KW-0732">Signal</keyword>